<dbReference type="GO" id="GO:0004113">
    <property type="term" value="F:2',3'-cyclic-nucleotide 3'-phosphodiesterase activity"/>
    <property type="evidence" value="ECO:0007669"/>
    <property type="project" value="InterPro"/>
</dbReference>
<evidence type="ECO:0000256" key="2">
    <source>
        <dbReference type="HAMAP-Rule" id="MF_01940"/>
    </source>
</evidence>
<dbReference type="EC" id="3.1.4.58" evidence="2"/>
<comment type="similarity">
    <text evidence="2">Belongs to the 2H phosphoesterase superfamily. ThpR family.</text>
</comment>
<dbReference type="InterPro" id="IPR009097">
    <property type="entry name" value="Cyclic_Pdiesterase"/>
</dbReference>
<dbReference type="EMBL" id="CP002085">
    <property type="protein sequence ID" value="ADK84510.1"/>
    <property type="molecule type" value="Genomic_DNA"/>
</dbReference>
<dbReference type="PANTHER" id="PTHR35561">
    <property type="entry name" value="RNA 2',3'-CYCLIC PHOSPHODIESTERASE"/>
    <property type="match status" value="1"/>
</dbReference>
<dbReference type="GO" id="GO:0008664">
    <property type="term" value="F:RNA 2',3'-cyclic 3'-phosphodiesterase activity"/>
    <property type="evidence" value="ECO:0007669"/>
    <property type="project" value="UniProtKB-EC"/>
</dbReference>
<dbReference type="STRING" id="644282.Deba_1142"/>
<dbReference type="KEGG" id="dbr:Deba_1142"/>
<proteinExistence type="inferred from homology"/>
<dbReference type="eggNOG" id="COG1514">
    <property type="taxonomic scope" value="Bacteria"/>
</dbReference>
<dbReference type="Pfam" id="PF13563">
    <property type="entry name" value="2_5_RNA_ligase2"/>
    <property type="match status" value="1"/>
</dbReference>
<protein>
    <recommendedName>
        <fullName evidence="2">RNA 2',3'-cyclic phosphodiesterase</fullName>
        <shortName evidence="2">RNA 2',3'-CPDase</shortName>
        <ecNumber evidence="2">3.1.4.58</ecNumber>
    </recommendedName>
</protein>
<dbReference type="Proteomes" id="UP000009047">
    <property type="component" value="Chromosome"/>
</dbReference>
<dbReference type="HOGENOM" id="CLU_081251_3_4_7"/>
<feature type="short sequence motif" description="HXTX 2" evidence="2">
    <location>
        <begin position="128"/>
        <end position="131"/>
    </location>
</feature>
<feature type="short sequence motif" description="HXTX 1" evidence="2">
    <location>
        <begin position="40"/>
        <end position="43"/>
    </location>
</feature>
<comment type="function">
    <text evidence="2">Hydrolyzes RNA 2',3'-cyclic phosphodiester to an RNA 2'-phosphomonoester.</text>
</comment>
<evidence type="ECO:0000313" key="4">
    <source>
        <dbReference type="Proteomes" id="UP000009047"/>
    </source>
</evidence>
<evidence type="ECO:0000256" key="1">
    <source>
        <dbReference type="ARBA" id="ARBA00022801"/>
    </source>
</evidence>
<keyword evidence="1 2" id="KW-0378">Hydrolase</keyword>
<keyword evidence="4" id="KW-1185">Reference proteome</keyword>
<dbReference type="NCBIfam" id="TIGR02258">
    <property type="entry name" value="2_5_ligase"/>
    <property type="match status" value="1"/>
</dbReference>
<dbReference type="Gene3D" id="3.90.1140.10">
    <property type="entry name" value="Cyclic phosphodiesterase"/>
    <property type="match status" value="1"/>
</dbReference>
<feature type="active site" description="Proton acceptor" evidence="2">
    <location>
        <position position="128"/>
    </location>
</feature>
<sequence length="188" mass="19891">MRLFVALELPAAVKDHARAVIDRLRGAGADVKWLDAATMHVTLKFMGEVDQALLGDVRRALAGATAGFGPLELRVGGCGVFPSPRRPNVVWLGIDGQAQRLAALAGRVDQALAQATGLPREKRPFTPHLTIGRVRQGRGSAQEALSLAVGALAELSGPAFQARAARLVQSTLTPRGAIHKPIDEYPLA</sequence>
<dbReference type="OrthoDB" id="9793819at2"/>
<dbReference type="AlphaFoldDB" id="E1QIT7"/>
<dbReference type="SUPFAM" id="SSF55144">
    <property type="entry name" value="LigT-like"/>
    <property type="match status" value="1"/>
</dbReference>
<dbReference type="PANTHER" id="PTHR35561:SF1">
    <property type="entry name" value="RNA 2',3'-CYCLIC PHOSPHODIESTERASE"/>
    <property type="match status" value="1"/>
</dbReference>
<evidence type="ECO:0000313" key="3">
    <source>
        <dbReference type="EMBL" id="ADK84510.1"/>
    </source>
</evidence>
<name>E1QIT7_DESB2</name>
<feature type="active site" description="Proton donor" evidence="2">
    <location>
        <position position="40"/>
    </location>
</feature>
<organism evidence="3 4">
    <name type="scientific">Desulfarculus baarsii (strain ATCC 33931 / DSM 2075 / LMG 7858 / VKM B-1802 / 2st14)</name>
    <dbReference type="NCBI Taxonomy" id="644282"/>
    <lineage>
        <taxon>Bacteria</taxon>
        <taxon>Pseudomonadati</taxon>
        <taxon>Thermodesulfobacteriota</taxon>
        <taxon>Desulfarculia</taxon>
        <taxon>Desulfarculales</taxon>
        <taxon>Desulfarculaceae</taxon>
        <taxon>Desulfarculus</taxon>
    </lineage>
</organism>
<reference evidence="3 4" key="1">
    <citation type="journal article" date="2010" name="Stand. Genomic Sci.">
        <title>Complete genome sequence of Desulfarculus baarsii type strain (2st14).</title>
        <authorList>
            <person name="Sun H."/>
            <person name="Spring S."/>
            <person name="Lapidus A."/>
            <person name="Davenport K."/>
            <person name="Del Rio T.G."/>
            <person name="Tice H."/>
            <person name="Nolan M."/>
            <person name="Copeland A."/>
            <person name="Cheng J.F."/>
            <person name="Lucas S."/>
            <person name="Tapia R."/>
            <person name="Goodwin L."/>
            <person name="Pitluck S."/>
            <person name="Ivanova N."/>
            <person name="Pagani I."/>
            <person name="Mavromatis K."/>
            <person name="Ovchinnikova G."/>
            <person name="Pati A."/>
            <person name="Chen A."/>
            <person name="Palaniappan K."/>
            <person name="Hauser L."/>
            <person name="Chang Y.J."/>
            <person name="Jeffries C.D."/>
            <person name="Detter J.C."/>
            <person name="Han C."/>
            <person name="Rohde M."/>
            <person name="Brambilla E."/>
            <person name="Goker M."/>
            <person name="Woyke T."/>
            <person name="Bristow J."/>
            <person name="Eisen J.A."/>
            <person name="Markowitz V."/>
            <person name="Hugenholtz P."/>
            <person name="Kyrpides N.C."/>
            <person name="Klenk H.P."/>
            <person name="Land M."/>
        </authorList>
    </citation>
    <scope>NUCLEOTIDE SEQUENCE [LARGE SCALE GENOMIC DNA]</scope>
    <source>
        <strain evidence="4">ATCC 33931 / DSM 2075 / LMG 7858 / VKM B-1802 / 2st14</strain>
    </source>
</reference>
<dbReference type="InterPro" id="IPR004175">
    <property type="entry name" value="RNA_CPDase"/>
</dbReference>
<dbReference type="GO" id="GO:0016874">
    <property type="term" value="F:ligase activity"/>
    <property type="evidence" value="ECO:0007669"/>
    <property type="project" value="UniProtKB-KW"/>
</dbReference>
<gene>
    <name evidence="3" type="ordered locus">Deba_1142</name>
</gene>
<comment type="catalytic activity">
    <reaction evidence="2">
        <text>a 3'-end 2',3'-cyclophospho-ribonucleotide-RNA + H2O = a 3'-end 2'-phospho-ribonucleotide-RNA + H(+)</text>
        <dbReference type="Rhea" id="RHEA:11828"/>
        <dbReference type="Rhea" id="RHEA-COMP:10464"/>
        <dbReference type="Rhea" id="RHEA-COMP:17353"/>
        <dbReference type="ChEBI" id="CHEBI:15377"/>
        <dbReference type="ChEBI" id="CHEBI:15378"/>
        <dbReference type="ChEBI" id="CHEBI:83064"/>
        <dbReference type="ChEBI" id="CHEBI:173113"/>
        <dbReference type="EC" id="3.1.4.58"/>
    </reaction>
</comment>
<dbReference type="HAMAP" id="MF_01940">
    <property type="entry name" value="RNA_CPDase"/>
    <property type="match status" value="1"/>
</dbReference>
<accession>E1QIT7</accession>
<keyword evidence="3" id="KW-0436">Ligase</keyword>